<keyword evidence="6" id="KW-0408">Iron</keyword>
<evidence type="ECO:0000256" key="4">
    <source>
        <dbReference type="ARBA" id="ARBA00022496"/>
    </source>
</evidence>
<proteinExistence type="inferred from homology"/>
<dbReference type="Gene3D" id="3.55.50.30">
    <property type="match status" value="1"/>
</dbReference>
<keyword evidence="4" id="KW-0410">Iron transport</keyword>
<dbReference type="InterPro" id="IPR037066">
    <property type="entry name" value="Plug_dom_sf"/>
</dbReference>
<evidence type="ECO:0000256" key="7">
    <source>
        <dbReference type="ARBA" id="ARBA00023077"/>
    </source>
</evidence>
<evidence type="ECO:0000256" key="10">
    <source>
        <dbReference type="PROSITE-ProRule" id="PRU01360"/>
    </source>
</evidence>
<dbReference type="Proteomes" id="UP000239204">
    <property type="component" value="Unassembled WGS sequence"/>
</dbReference>
<evidence type="ECO:0000256" key="9">
    <source>
        <dbReference type="ARBA" id="ARBA00023237"/>
    </source>
</evidence>
<dbReference type="GO" id="GO:0006826">
    <property type="term" value="P:iron ion transport"/>
    <property type="evidence" value="ECO:0007669"/>
    <property type="project" value="UniProtKB-KW"/>
</dbReference>
<evidence type="ECO:0000256" key="1">
    <source>
        <dbReference type="ARBA" id="ARBA00004571"/>
    </source>
</evidence>
<keyword evidence="7 11" id="KW-0798">TonB box</keyword>
<name>A0A2S7AJ23_9XANT</name>
<comment type="subcellular location">
    <subcellularLocation>
        <location evidence="1 10">Cell outer membrane</location>
        <topology evidence="1 10">Multi-pass membrane protein</topology>
    </subcellularLocation>
</comment>
<organism evidence="14 15">
    <name type="scientific">Xanthomonas arboricola</name>
    <dbReference type="NCBI Taxonomy" id="56448"/>
    <lineage>
        <taxon>Bacteria</taxon>
        <taxon>Pseudomonadati</taxon>
        <taxon>Pseudomonadota</taxon>
        <taxon>Gammaproteobacteria</taxon>
        <taxon>Lysobacterales</taxon>
        <taxon>Lysobacteraceae</taxon>
        <taxon>Xanthomonas</taxon>
    </lineage>
</organism>
<comment type="caution">
    <text evidence="14">The sequence shown here is derived from an EMBL/GenBank/DDBJ whole genome shotgun (WGS) entry which is preliminary data.</text>
</comment>
<keyword evidence="2 10" id="KW-0813">Transport</keyword>
<evidence type="ECO:0000256" key="3">
    <source>
        <dbReference type="ARBA" id="ARBA00022452"/>
    </source>
</evidence>
<keyword evidence="9 10" id="KW-0998">Cell outer membrane</keyword>
<protein>
    <recommendedName>
        <fullName evidence="13">Secretin/TonB short N-terminal domain-containing protein</fullName>
    </recommendedName>
</protein>
<dbReference type="AlphaFoldDB" id="A0A2S7AJ23"/>
<dbReference type="Gene3D" id="2.170.130.10">
    <property type="entry name" value="TonB-dependent receptor, plug domain"/>
    <property type="match status" value="1"/>
</dbReference>
<comment type="similarity">
    <text evidence="10 11">Belongs to the TonB-dependent receptor family.</text>
</comment>
<evidence type="ECO:0000256" key="11">
    <source>
        <dbReference type="RuleBase" id="RU003357"/>
    </source>
</evidence>
<dbReference type="InterPro" id="IPR000531">
    <property type="entry name" value="Beta-barrel_TonB"/>
</dbReference>
<keyword evidence="5 10" id="KW-0812">Transmembrane</keyword>
<dbReference type="EMBL" id="MIGY01000001">
    <property type="protein sequence ID" value="PPU09847.1"/>
    <property type="molecule type" value="Genomic_DNA"/>
</dbReference>
<keyword evidence="8 10" id="KW-0472">Membrane</keyword>
<evidence type="ECO:0000256" key="5">
    <source>
        <dbReference type="ARBA" id="ARBA00022692"/>
    </source>
</evidence>
<dbReference type="PANTHER" id="PTHR47234">
    <property type="match status" value="1"/>
</dbReference>
<dbReference type="Pfam" id="PF07715">
    <property type="entry name" value="Plug"/>
    <property type="match status" value="1"/>
</dbReference>
<dbReference type="PROSITE" id="PS52016">
    <property type="entry name" value="TONB_DEPENDENT_REC_3"/>
    <property type="match status" value="1"/>
</dbReference>
<dbReference type="InterPro" id="IPR039426">
    <property type="entry name" value="TonB-dep_rcpt-like"/>
</dbReference>
<evidence type="ECO:0000256" key="12">
    <source>
        <dbReference type="SAM" id="SignalP"/>
    </source>
</evidence>
<sequence length="927" mass="98540">MQAASRRLSKAIGTAVAMMAAGHAVAASAQGRTFSLPESNAVVALPEFARQAGVQIVAPGEYLQQVRTPAVQGTLESRVALRQLLAGTGLSVVEDDGERITLASAQPLTAALHGHPGVGYAQVDAPAATPAASTPPADAAVGNLDAVVVTGARGVQRTVTESPTPIDVIGAAELEKTGRPGLLAALNDLVPSFNAPAKSGNGTSYVIATGGLRGLNPDHTLVLVNGKRRHRTASINIAGIVGRGSVPVDMSLVPVSAVDHIEVLRDGAAAQYGSDAIAGVINILLKSDADGGKADLLWGQNIDRADGDSSSASIGKGLALGSDGFVYLAADARYQQTSNRAVPVADDYRLYYPVNGQPDPREATADRLITRNFGQPWQKGANLSYNAELGLGGELRGYSYATYSRRLSDLEWSFRNPNANNTLQEIYPDGYSPRLRIDETDYEFTAGIKGLWGQWDWDLATSYGRNASERDGLHTLNASLGPTSPTAFYLGQLTSTDWTTSLDITRGLQLAERPLQVSLGAQYRYEKYQIQAGEQAAYAAGDYVFPASHPRAGQAPPPGAQGAITFQPDEAGSLDRNSGAAYVDLTWDVADSVSLGLAGRYERFDDSAGDTAVGKFTARWAMTPSLALRGAVSTGFRAPALAQALYAATNSSWRTLDNGDRELFLAKTLPVDSPAALALGAEPLKPEESTNASIGFTYNPSRALSLTVDAYRIDLDDRIGMTGYITGAAVTDLLTRAGVSGVDSAQYFTNAIDTRTEGVDVVATWRMEAGDWGRINWNLGYNYNTTEITRIADNPAALDSLGAGYELFDRASRGYLSRTPRSKVLLGGNWVLGDFALNVRVNRFGSFDVLENNPANDEHVPAKWITDLEASYALSERITWTLGANNLFNQYPKNIGAVASTGSGFYVTSVPYGFTGGSYYTKLTYTF</sequence>
<dbReference type="CDD" id="cd01347">
    <property type="entry name" value="ligand_gated_channel"/>
    <property type="match status" value="1"/>
</dbReference>
<dbReference type="Pfam" id="PF00593">
    <property type="entry name" value="TonB_dep_Rec_b-barrel"/>
    <property type="match status" value="1"/>
</dbReference>
<reference evidence="14 15" key="1">
    <citation type="submission" date="2016-08" db="EMBL/GenBank/DDBJ databases">
        <title>Evolution of the type three secretion system and type three effector repertoires in Xanthomonas.</title>
        <authorList>
            <person name="Merda D."/>
            <person name="Briand M."/>
            <person name="Bosis E."/>
            <person name="Rousseau C."/>
            <person name="Portier P."/>
            <person name="Jacques M.-A."/>
            <person name="Fischer-Le Saux M."/>
        </authorList>
    </citation>
    <scope>NUCLEOTIDE SEQUENCE [LARGE SCALE GENOMIC DNA]</scope>
    <source>
        <strain evidence="14 15">CFBP 7645</strain>
    </source>
</reference>
<evidence type="ECO:0000313" key="14">
    <source>
        <dbReference type="EMBL" id="PPU09847.1"/>
    </source>
</evidence>
<accession>A0A2S7AJ23</accession>
<dbReference type="InterPro" id="IPR012910">
    <property type="entry name" value="Plug_dom"/>
</dbReference>
<dbReference type="Gene3D" id="2.40.170.20">
    <property type="entry name" value="TonB-dependent receptor, beta-barrel domain"/>
    <property type="match status" value="1"/>
</dbReference>
<evidence type="ECO:0000256" key="6">
    <source>
        <dbReference type="ARBA" id="ARBA00023004"/>
    </source>
</evidence>
<gene>
    <name evidence="14" type="ORF">XarjCFBP7645_06205</name>
</gene>
<dbReference type="GO" id="GO:0009279">
    <property type="term" value="C:cell outer membrane"/>
    <property type="evidence" value="ECO:0007669"/>
    <property type="project" value="UniProtKB-SubCell"/>
</dbReference>
<dbReference type="PANTHER" id="PTHR47234:SF3">
    <property type="entry name" value="SECRETIN_TONB SHORT N-TERMINAL DOMAIN-CONTAINING PROTEIN"/>
    <property type="match status" value="1"/>
</dbReference>
<feature type="chain" id="PRO_5015677682" description="Secretin/TonB short N-terminal domain-containing protein" evidence="12">
    <location>
        <begin position="27"/>
        <end position="927"/>
    </location>
</feature>
<keyword evidence="3 10" id="KW-1134">Transmembrane beta strand</keyword>
<feature type="signal peptide" evidence="12">
    <location>
        <begin position="1"/>
        <end position="26"/>
    </location>
</feature>
<keyword evidence="4" id="KW-0406">Ion transport</keyword>
<keyword evidence="12" id="KW-0732">Signal</keyword>
<dbReference type="InterPro" id="IPR011662">
    <property type="entry name" value="Secretin/TonB_short_N"/>
</dbReference>
<feature type="domain" description="Secretin/TonB short N-terminal" evidence="13">
    <location>
        <begin position="54"/>
        <end position="105"/>
    </location>
</feature>
<dbReference type="InterPro" id="IPR036942">
    <property type="entry name" value="Beta-barrel_TonB_sf"/>
</dbReference>
<dbReference type="SMART" id="SM00965">
    <property type="entry name" value="STN"/>
    <property type="match status" value="1"/>
</dbReference>
<dbReference type="SUPFAM" id="SSF56935">
    <property type="entry name" value="Porins"/>
    <property type="match status" value="1"/>
</dbReference>
<evidence type="ECO:0000256" key="2">
    <source>
        <dbReference type="ARBA" id="ARBA00022448"/>
    </source>
</evidence>
<evidence type="ECO:0000313" key="15">
    <source>
        <dbReference type="Proteomes" id="UP000239204"/>
    </source>
</evidence>
<evidence type="ECO:0000259" key="13">
    <source>
        <dbReference type="SMART" id="SM00965"/>
    </source>
</evidence>
<evidence type="ECO:0000256" key="8">
    <source>
        <dbReference type="ARBA" id="ARBA00023136"/>
    </source>
</evidence>